<accession>A0ABV6NPE9</accession>
<dbReference type="EMBL" id="JBHLUE010000001">
    <property type="protein sequence ID" value="MFC0562648.1"/>
    <property type="molecule type" value="Genomic_DNA"/>
</dbReference>
<dbReference type="RefSeq" id="WP_377334481.1">
    <property type="nucleotide sequence ID" value="NZ_JBHLUE010000001.1"/>
</dbReference>
<evidence type="ECO:0000313" key="4">
    <source>
        <dbReference type="EMBL" id="MFC0562648.1"/>
    </source>
</evidence>
<proteinExistence type="predicted"/>
<evidence type="ECO:0000256" key="2">
    <source>
        <dbReference type="SAM" id="Phobius"/>
    </source>
</evidence>
<dbReference type="InterPro" id="IPR025403">
    <property type="entry name" value="TgpA-like_C"/>
</dbReference>
<name>A0ABV6NPE9_9ACTN</name>
<sequence>MDRDPVRRWWPSLVVVGLLAVAAVAAGHSSIGMRRIPPASEDVPFAPEYPTDLPTPSPVAPLPSGVAQDQPAQLPGWLGPALLGLVVLVVLVLLGVILWAMLGRGRRRAGRLAPATPLTRSTEQTTEDVVAAVDAGLGQLDDAATDPRTAVIACWVRLEEAAAAAGVPRRVGDTPTDLVARLLRGDRAAGAPAIASADVLAEFAGVYREARYATHVVDQRMRDQARAALGRLRAELVRPRRPAEVGEPA</sequence>
<keyword evidence="5" id="KW-1185">Reference proteome</keyword>
<feature type="transmembrane region" description="Helical" evidence="2">
    <location>
        <begin position="81"/>
        <end position="102"/>
    </location>
</feature>
<keyword evidence="2" id="KW-1133">Transmembrane helix</keyword>
<protein>
    <submittedName>
        <fullName evidence="4">DUF4129 domain-containing protein</fullName>
    </submittedName>
</protein>
<evidence type="ECO:0000256" key="1">
    <source>
        <dbReference type="SAM" id="MobiDB-lite"/>
    </source>
</evidence>
<keyword evidence="2" id="KW-0812">Transmembrane</keyword>
<feature type="domain" description="Protein-glutamine gamma-glutamyltransferase-like C-terminal" evidence="3">
    <location>
        <begin position="154"/>
        <end position="229"/>
    </location>
</feature>
<comment type="caution">
    <text evidence="4">The sequence shown here is derived from an EMBL/GenBank/DDBJ whole genome shotgun (WGS) entry which is preliminary data.</text>
</comment>
<gene>
    <name evidence="4" type="ORF">ACFFHU_00435</name>
</gene>
<reference evidence="4 5" key="1">
    <citation type="submission" date="2024-09" db="EMBL/GenBank/DDBJ databases">
        <authorList>
            <person name="Sun Q."/>
            <person name="Mori K."/>
        </authorList>
    </citation>
    <scope>NUCLEOTIDE SEQUENCE [LARGE SCALE GENOMIC DNA]</scope>
    <source>
        <strain evidence="4 5">TBRC 2205</strain>
    </source>
</reference>
<dbReference type="Proteomes" id="UP001589894">
    <property type="component" value="Unassembled WGS sequence"/>
</dbReference>
<organism evidence="4 5">
    <name type="scientific">Plantactinospora siamensis</name>
    <dbReference type="NCBI Taxonomy" id="555372"/>
    <lineage>
        <taxon>Bacteria</taxon>
        <taxon>Bacillati</taxon>
        <taxon>Actinomycetota</taxon>
        <taxon>Actinomycetes</taxon>
        <taxon>Micromonosporales</taxon>
        <taxon>Micromonosporaceae</taxon>
        <taxon>Plantactinospora</taxon>
    </lineage>
</organism>
<evidence type="ECO:0000259" key="3">
    <source>
        <dbReference type="Pfam" id="PF13559"/>
    </source>
</evidence>
<evidence type="ECO:0000313" key="5">
    <source>
        <dbReference type="Proteomes" id="UP001589894"/>
    </source>
</evidence>
<keyword evidence="2" id="KW-0472">Membrane</keyword>
<feature type="region of interest" description="Disordered" evidence="1">
    <location>
        <begin position="43"/>
        <end position="66"/>
    </location>
</feature>
<dbReference type="Pfam" id="PF13559">
    <property type="entry name" value="DUF4129"/>
    <property type="match status" value="1"/>
</dbReference>